<evidence type="ECO:0000256" key="3">
    <source>
        <dbReference type="ARBA" id="ARBA00019077"/>
    </source>
</evidence>
<evidence type="ECO:0000256" key="6">
    <source>
        <dbReference type="ARBA" id="ARBA00049183"/>
    </source>
</evidence>
<feature type="domain" description="3-deoxy-D-manno-octulosonic-acid transferase N-terminal" evidence="9">
    <location>
        <begin position="3"/>
        <end position="131"/>
    </location>
</feature>
<keyword evidence="10" id="KW-0328">Glycosyltransferase</keyword>
<evidence type="ECO:0000256" key="7">
    <source>
        <dbReference type="PIRSR" id="PIRSR639901-2"/>
    </source>
</evidence>
<dbReference type="GO" id="GO:0043842">
    <property type="term" value="F:Kdo transferase activity"/>
    <property type="evidence" value="ECO:0007669"/>
    <property type="project" value="UniProtKB-EC"/>
</dbReference>
<dbReference type="GO" id="GO:0009244">
    <property type="term" value="P:lipopolysaccharide core region biosynthetic process"/>
    <property type="evidence" value="ECO:0007669"/>
    <property type="project" value="UniProtKB-UniRule"/>
</dbReference>
<keyword evidence="8" id="KW-0448">Lipopolysaccharide biosynthesis</keyword>
<comment type="caution">
    <text evidence="10">The sequence shown here is derived from an EMBL/GenBank/DDBJ whole genome shotgun (WGS) entry which is preliminary data.</text>
</comment>
<comment type="subcellular location">
    <subcellularLocation>
        <location evidence="8">Cell membrane</location>
    </subcellularLocation>
</comment>
<name>A0A1L8CPN7_9PROT</name>
<evidence type="ECO:0000313" key="11">
    <source>
        <dbReference type="Proteomes" id="UP000231632"/>
    </source>
</evidence>
<organism evidence="10 11">
    <name type="scientific">Mariprofundus micogutta</name>
    <dbReference type="NCBI Taxonomy" id="1921010"/>
    <lineage>
        <taxon>Bacteria</taxon>
        <taxon>Pseudomonadati</taxon>
        <taxon>Pseudomonadota</taxon>
        <taxon>Candidatius Mariprofundia</taxon>
        <taxon>Mariprofundales</taxon>
        <taxon>Mariprofundaceae</taxon>
        <taxon>Mariprofundus</taxon>
    </lineage>
</organism>
<feature type="site" description="Transition state stabilizer" evidence="7">
    <location>
        <position position="51"/>
    </location>
</feature>
<dbReference type="Gene3D" id="3.40.50.11720">
    <property type="entry name" value="3-Deoxy-D-manno-octulosonic-acid transferase, N-terminal domain"/>
    <property type="match status" value="1"/>
</dbReference>
<dbReference type="GO" id="GO:0005886">
    <property type="term" value="C:plasma membrane"/>
    <property type="evidence" value="ECO:0007669"/>
    <property type="project" value="UniProtKB-SubCell"/>
</dbReference>
<dbReference type="UniPathway" id="UPA00958"/>
<feature type="site" description="Transition state stabilizer" evidence="7">
    <location>
        <position position="129"/>
    </location>
</feature>
<evidence type="ECO:0000256" key="4">
    <source>
        <dbReference type="ARBA" id="ARBA00022679"/>
    </source>
</evidence>
<dbReference type="Pfam" id="PF04413">
    <property type="entry name" value="Glycos_transf_N"/>
    <property type="match status" value="1"/>
</dbReference>
<evidence type="ECO:0000256" key="8">
    <source>
        <dbReference type="RuleBase" id="RU365103"/>
    </source>
</evidence>
<protein>
    <recommendedName>
        <fullName evidence="3 8">3-deoxy-D-manno-octulosonic acid transferase</fullName>
        <shortName evidence="8">Kdo transferase</shortName>
        <ecNumber evidence="2 8">2.4.99.12</ecNumber>
    </recommendedName>
    <alternativeName>
        <fullName evidence="5 8">Lipid IV(A) 3-deoxy-D-manno-octulosonic acid transferase</fullName>
    </alternativeName>
</protein>
<gene>
    <name evidence="10" type="ORF">MMIC_P1773</name>
</gene>
<dbReference type="PANTHER" id="PTHR42755:SF1">
    <property type="entry name" value="3-DEOXY-D-MANNO-OCTULOSONIC ACID TRANSFERASE, MITOCHONDRIAL-RELATED"/>
    <property type="match status" value="1"/>
</dbReference>
<sequence length="346" mass="38210">MHLTVVTATGFAHAKRLLGSDISISYLPWDIPGTMARLVNKLRPALLLLAETEFWPGMLLACNKRNIPVIGINTRISDRSFPRYQATRFFWSRCLKPVAMFLAQSAIDAERLVGMGVSADRVRVVGNLKYAVSAPTVDAGALRLKIDSSCNRPILLIASTHEGEDRAILNMWPVWHAVCPDLLTIIVPRHPERFDQVANLIREHGHGLSRWSQHEQHDSDFILVDAMGILGELYSVADAVIIAGSLKNIGGHNPLEAAVCGRGVVTGPFVQNFREIMDHMQQDNAAIIAADNQELELAISRLLQHPDELKQLHAHAALFIQNKAAVLESTLEFISAYLPDSNTSDV</sequence>
<keyword evidence="8" id="KW-1003">Cell membrane</keyword>
<dbReference type="EMBL" id="BDFD01000015">
    <property type="protein sequence ID" value="GAV20799.1"/>
    <property type="molecule type" value="Genomic_DNA"/>
</dbReference>
<reference evidence="10 11" key="1">
    <citation type="journal article" date="2017" name="Arch. Microbiol.">
        <title>Mariprofundus micogutta sp. nov., a novel iron-oxidizing zetaproteobacterium isolated from a deep-sea hydrothermal field at the Bayonnaise knoll of the Izu-Ogasawara arc, and a description of Mariprofundales ord. nov. and Zetaproteobacteria classis nov.</title>
        <authorList>
            <person name="Makita H."/>
            <person name="Tanaka E."/>
            <person name="Mitsunobu S."/>
            <person name="Miyazaki M."/>
            <person name="Nunoura T."/>
            <person name="Uematsu K."/>
            <person name="Takaki Y."/>
            <person name="Nishi S."/>
            <person name="Shimamura S."/>
            <person name="Takai K."/>
        </authorList>
    </citation>
    <scope>NUCLEOTIDE SEQUENCE [LARGE SCALE GENOMIC DNA]</scope>
    <source>
        <strain evidence="10 11">ET2</strain>
    </source>
</reference>
<evidence type="ECO:0000256" key="1">
    <source>
        <dbReference type="ARBA" id="ARBA00004713"/>
    </source>
</evidence>
<dbReference type="InterPro" id="IPR038107">
    <property type="entry name" value="Glycos_transf_N_sf"/>
</dbReference>
<dbReference type="Gene3D" id="3.40.50.2000">
    <property type="entry name" value="Glycogen Phosphorylase B"/>
    <property type="match status" value="1"/>
</dbReference>
<evidence type="ECO:0000259" key="9">
    <source>
        <dbReference type="Pfam" id="PF04413"/>
    </source>
</evidence>
<comment type="function">
    <text evidence="8">Involved in lipopolysaccharide (LPS) biosynthesis. Catalyzes the transfer of 3-deoxy-D-manno-octulosonate (Kdo) residue(s) from CMP-Kdo to lipid IV(A), the tetraacyldisaccharide-1,4'-bisphosphate precursor of lipid A.</text>
</comment>
<dbReference type="SUPFAM" id="SSF53756">
    <property type="entry name" value="UDP-Glycosyltransferase/glycogen phosphorylase"/>
    <property type="match status" value="1"/>
</dbReference>
<comment type="catalytic activity">
    <reaction evidence="6 8">
        <text>lipid IVA (E. coli) + CMP-3-deoxy-beta-D-manno-octulosonate = alpha-Kdo-(2-&gt;6)-lipid IVA (E. coli) + CMP + H(+)</text>
        <dbReference type="Rhea" id="RHEA:28066"/>
        <dbReference type="ChEBI" id="CHEBI:15378"/>
        <dbReference type="ChEBI" id="CHEBI:58603"/>
        <dbReference type="ChEBI" id="CHEBI:60364"/>
        <dbReference type="ChEBI" id="CHEBI:60377"/>
        <dbReference type="ChEBI" id="CHEBI:85987"/>
        <dbReference type="EC" id="2.4.99.12"/>
    </reaction>
</comment>
<evidence type="ECO:0000256" key="5">
    <source>
        <dbReference type="ARBA" id="ARBA00031445"/>
    </source>
</evidence>
<dbReference type="PANTHER" id="PTHR42755">
    <property type="entry name" value="3-DEOXY-MANNO-OCTULOSONATE CYTIDYLYLTRANSFERASE"/>
    <property type="match status" value="1"/>
</dbReference>
<keyword evidence="11" id="KW-1185">Reference proteome</keyword>
<dbReference type="AlphaFoldDB" id="A0A1L8CPN7"/>
<keyword evidence="4 8" id="KW-0808">Transferase</keyword>
<accession>A0A1L8CPN7</accession>
<comment type="similarity">
    <text evidence="8">Belongs to the glycosyltransferase group 1 family.</text>
</comment>
<dbReference type="InterPro" id="IPR007507">
    <property type="entry name" value="Glycos_transf_N"/>
</dbReference>
<dbReference type="EC" id="2.4.99.12" evidence="2 8"/>
<dbReference type="STRING" id="1921010.MMIC_P1773"/>
<proteinExistence type="inferred from homology"/>
<evidence type="ECO:0000256" key="2">
    <source>
        <dbReference type="ARBA" id="ARBA00012621"/>
    </source>
</evidence>
<dbReference type="Proteomes" id="UP000231632">
    <property type="component" value="Unassembled WGS sequence"/>
</dbReference>
<keyword evidence="8" id="KW-0472">Membrane</keyword>
<comment type="pathway">
    <text evidence="1 8">Bacterial outer membrane biogenesis; LPS core biosynthesis.</text>
</comment>
<evidence type="ECO:0000313" key="10">
    <source>
        <dbReference type="EMBL" id="GAV20799.1"/>
    </source>
</evidence>
<dbReference type="InterPro" id="IPR039901">
    <property type="entry name" value="Kdotransferase"/>
</dbReference>
<dbReference type="GO" id="GO:0009245">
    <property type="term" value="P:lipid A biosynthetic process"/>
    <property type="evidence" value="ECO:0007669"/>
    <property type="project" value="TreeGrafter"/>
</dbReference>